<dbReference type="OrthoDB" id="4062651at2759"/>
<dbReference type="InterPro" id="IPR008266">
    <property type="entry name" value="Tyr_kinase_AS"/>
</dbReference>
<evidence type="ECO:0000313" key="3">
    <source>
        <dbReference type="Proteomes" id="UP000886523"/>
    </source>
</evidence>
<evidence type="ECO:0000259" key="1">
    <source>
        <dbReference type="PROSITE" id="PS50011"/>
    </source>
</evidence>
<dbReference type="GO" id="GO:0004674">
    <property type="term" value="F:protein serine/threonine kinase activity"/>
    <property type="evidence" value="ECO:0007669"/>
    <property type="project" value="TreeGrafter"/>
</dbReference>
<name>A0A9P6AR79_9AGAM</name>
<dbReference type="SUPFAM" id="SSF56112">
    <property type="entry name" value="Protein kinase-like (PK-like)"/>
    <property type="match status" value="1"/>
</dbReference>
<proteinExistence type="predicted"/>
<dbReference type="Proteomes" id="UP000886523">
    <property type="component" value="Unassembled WGS sequence"/>
</dbReference>
<dbReference type="Pfam" id="PF07714">
    <property type="entry name" value="PK_Tyr_Ser-Thr"/>
    <property type="match status" value="1"/>
</dbReference>
<dbReference type="PANTHER" id="PTHR44329">
    <property type="entry name" value="SERINE/THREONINE-PROTEIN KINASE TNNI3K-RELATED"/>
    <property type="match status" value="1"/>
</dbReference>
<keyword evidence="3" id="KW-1185">Reference proteome</keyword>
<dbReference type="PROSITE" id="PS00109">
    <property type="entry name" value="PROTEIN_KINASE_TYR"/>
    <property type="match status" value="1"/>
</dbReference>
<dbReference type="GO" id="GO:0005524">
    <property type="term" value="F:ATP binding"/>
    <property type="evidence" value="ECO:0007669"/>
    <property type="project" value="InterPro"/>
</dbReference>
<gene>
    <name evidence="2" type="ORF">BS47DRAFT_1319684</name>
</gene>
<dbReference type="AlphaFoldDB" id="A0A9P6AR79"/>
<dbReference type="PROSITE" id="PS50011">
    <property type="entry name" value="PROTEIN_KINASE_DOM"/>
    <property type="match status" value="1"/>
</dbReference>
<dbReference type="Gene3D" id="1.10.510.10">
    <property type="entry name" value="Transferase(Phosphotransferase) domain 1"/>
    <property type="match status" value="1"/>
</dbReference>
<dbReference type="EMBL" id="MU129016">
    <property type="protein sequence ID" value="KAF9510416.1"/>
    <property type="molecule type" value="Genomic_DNA"/>
</dbReference>
<dbReference type="InterPro" id="IPR011009">
    <property type="entry name" value="Kinase-like_dom_sf"/>
</dbReference>
<organism evidence="2 3">
    <name type="scientific">Hydnum rufescens UP504</name>
    <dbReference type="NCBI Taxonomy" id="1448309"/>
    <lineage>
        <taxon>Eukaryota</taxon>
        <taxon>Fungi</taxon>
        <taxon>Dikarya</taxon>
        <taxon>Basidiomycota</taxon>
        <taxon>Agaricomycotina</taxon>
        <taxon>Agaricomycetes</taxon>
        <taxon>Cantharellales</taxon>
        <taxon>Hydnaceae</taxon>
        <taxon>Hydnum</taxon>
    </lineage>
</organism>
<reference evidence="2" key="1">
    <citation type="journal article" date="2020" name="Nat. Commun.">
        <title>Large-scale genome sequencing of mycorrhizal fungi provides insights into the early evolution of symbiotic traits.</title>
        <authorList>
            <person name="Miyauchi S."/>
            <person name="Kiss E."/>
            <person name="Kuo A."/>
            <person name="Drula E."/>
            <person name="Kohler A."/>
            <person name="Sanchez-Garcia M."/>
            <person name="Morin E."/>
            <person name="Andreopoulos B."/>
            <person name="Barry K.W."/>
            <person name="Bonito G."/>
            <person name="Buee M."/>
            <person name="Carver A."/>
            <person name="Chen C."/>
            <person name="Cichocki N."/>
            <person name="Clum A."/>
            <person name="Culley D."/>
            <person name="Crous P.W."/>
            <person name="Fauchery L."/>
            <person name="Girlanda M."/>
            <person name="Hayes R.D."/>
            <person name="Keri Z."/>
            <person name="LaButti K."/>
            <person name="Lipzen A."/>
            <person name="Lombard V."/>
            <person name="Magnuson J."/>
            <person name="Maillard F."/>
            <person name="Murat C."/>
            <person name="Nolan M."/>
            <person name="Ohm R.A."/>
            <person name="Pangilinan J."/>
            <person name="Pereira M.F."/>
            <person name="Perotto S."/>
            <person name="Peter M."/>
            <person name="Pfister S."/>
            <person name="Riley R."/>
            <person name="Sitrit Y."/>
            <person name="Stielow J.B."/>
            <person name="Szollosi G."/>
            <person name="Zifcakova L."/>
            <person name="Stursova M."/>
            <person name="Spatafora J.W."/>
            <person name="Tedersoo L."/>
            <person name="Vaario L.M."/>
            <person name="Yamada A."/>
            <person name="Yan M."/>
            <person name="Wang P."/>
            <person name="Xu J."/>
            <person name="Bruns T."/>
            <person name="Baldrian P."/>
            <person name="Vilgalys R."/>
            <person name="Dunand C."/>
            <person name="Henrissat B."/>
            <person name="Grigoriev I.V."/>
            <person name="Hibbett D."/>
            <person name="Nagy L.G."/>
            <person name="Martin F.M."/>
        </authorList>
    </citation>
    <scope>NUCLEOTIDE SEQUENCE</scope>
    <source>
        <strain evidence="2">UP504</strain>
    </source>
</reference>
<accession>A0A9P6AR79</accession>
<dbReference type="InterPro" id="IPR001245">
    <property type="entry name" value="Ser-Thr/Tyr_kinase_cat_dom"/>
</dbReference>
<protein>
    <recommendedName>
        <fullName evidence="1">Protein kinase domain-containing protein</fullName>
    </recommendedName>
</protein>
<sequence length="382" mass="43367">MRHVVDLLCGIHDTFPQYSIQTHSCWWYATTIISVLDLFGAEFSINTGKLFRQNATNYTRKIVQFYSLKWFPGVVPVQEVSGVSDISAALDVKPSTRGVEDTLPEPLSSVMLESPFPVARGSYAAVFKGSWKSRPVALKLLGPTDKPEIAHKRFKGEMNIWRKLQHNRNVLPFFGHYVDDNGAMYLISPWCQHGDINNHLLMYPKTDREMLVLQLLHGLEYLHDQGVIHGDLRGANILVSDDHQVWIADFGLSKYLDQSPTSTVNRGNFRWMAPELLEREIPRGDLTPYTEATDIYSFAMTTIEIYTGSLPFPHLRYDVQAALSGQGRPGRPDGEGISHCMDDCLWDIIQECWVEEPTHRLSARQAKQRLGAHRKGRLSIAM</sequence>
<dbReference type="InterPro" id="IPR000719">
    <property type="entry name" value="Prot_kinase_dom"/>
</dbReference>
<feature type="domain" description="Protein kinase" evidence="1">
    <location>
        <begin position="112"/>
        <end position="376"/>
    </location>
</feature>
<evidence type="ECO:0000313" key="2">
    <source>
        <dbReference type="EMBL" id="KAF9510416.1"/>
    </source>
</evidence>
<comment type="caution">
    <text evidence="2">The sequence shown here is derived from an EMBL/GenBank/DDBJ whole genome shotgun (WGS) entry which is preliminary data.</text>
</comment>
<dbReference type="InterPro" id="IPR051681">
    <property type="entry name" value="Ser/Thr_Kinases-Pseudokinases"/>
</dbReference>